<reference evidence="6 7" key="1">
    <citation type="journal article" date="2020" name="ISME J.">
        <title>Uncovering the hidden diversity of litter-decomposition mechanisms in mushroom-forming fungi.</title>
        <authorList>
            <person name="Floudas D."/>
            <person name="Bentzer J."/>
            <person name="Ahren D."/>
            <person name="Johansson T."/>
            <person name="Persson P."/>
            <person name="Tunlid A."/>
        </authorList>
    </citation>
    <scope>NUCLEOTIDE SEQUENCE [LARGE SCALE GENOMIC DNA]</scope>
    <source>
        <strain evidence="6 7">CBS 175.51</strain>
    </source>
</reference>
<dbReference type="InterPro" id="IPR002110">
    <property type="entry name" value="Ankyrin_rpt"/>
</dbReference>
<name>A0A8H5BI79_9AGAR</name>
<evidence type="ECO:0000256" key="2">
    <source>
        <dbReference type="ARBA" id="ARBA00023043"/>
    </source>
</evidence>
<evidence type="ECO:0000313" key="7">
    <source>
        <dbReference type="Proteomes" id="UP000541558"/>
    </source>
</evidence>
<feature type="repeat" description="ANK" evidence="3">
    <location>
        <begin position="589"/>
        <end position="622"/>
    </location>
</feature>
<feature type="transmembrane region" description="Helical" evidence="5">
    <location>
        <begin position="333"/>
        <end position="355"/>
    </location>
</feature>
<dbReference type="PANTHER" id="PTHR24198:SF165">
    <property type="entry name" value="ANKYRIN REPEAT-CONTAINING PROTEIN-RELATED"/>
    <property type="match status" value="1"/>
</dbReference>
<feature type="region of interest" description="Disordered" evidence="4">
    <location>
        <begin position="861"/>
        <end position="883"/>
    </location>
</feature>
<dbReference type="AlphaFoldDB" id="A0A8H5BI79"/>
<feature type="repeat" description="ANK" evidence="3">
    <location>
        <begin position="556"/>
        <end position="589"/>
    </location>
</feature>
<feature type="compositionally biased region" description="Low complexity" evidence="4">
    <location>
        <begin position="145"/>
        <end position="154"/>
    </location>
</feature>
<proteinExistence type="predicted"/>
<keyword evidence="7" id="KW-1185">Reference proteome</keyword>
<feature type="transmembrane region" description="Helical" evidence="5">
    <location>
        <begin position="209"/>
        <end position="229"/>
    </location>
</feature>
<evidence type="ECO:0000256" key="1">
    <source>
        <dbReference type="ARBA" id="ARBA00022737"/>
    </source>
</evidence>
<feature type="transmembrane region" description="Helical" evidence="5">
    <location>
        <begin position="17"/>
        <end position="35"/>
    </location>
</feature>
<evidence type="ECO:0000313" key="6">
    <source>
        <dbReference type="EMBL" id="KAF5323825.1"/>
    </source>
</evidence>
<feature type="transmembrane region" description="Helical" evidence="5">
    <location>
        <begin position="55"/>
        <end position="75"/>
    </location>
</feature>
<dbReference type="PROSITE" id="PS50088">
    <property type="entry name" value="ANK_REPEAT"/>
    <property type="match status" value="7"/>
</dbReference>
<feature type="repeat" description="ANK" evidence="3">
    <location>
        <begin position="623"/>
        <end position="644"/>
    </location>
</feature>
<feature type="repeat" description="ANK" evidence="3">
    <location>
        <begin position="657"/>
        <end position="689"/>
    </location>
</feature>
<feature type="region of interest" description="Disordered" evidence="4">
    <location>
        <begin position="134"/>
        <end position="191"/>
    </location>
</feature>
<dbReference type="EMBL" id="JAACJK010000165">
    <property type="protein sequence ID" value="KAF5323825.1"/>
    <property type="molecule type" value="Genomic_DNA"/>
</dbReference>
<feature type="repeat" description="ANK" evidence="3">
    <location>
        <begin position="522"/>
        <end position="555"/>
    </location>
</feature>
<dbReference type="Proteomes" id="UP000541558">
    <property type="component" value="Unassembled WGS sequence"/>
</dbReference>
<dbReference type="SMART" id="SM00248">
    <property type="entry name" value="ANK"/>
    <property type="match status" value="11"/>
</dbReference>
<accession>A0A8H5BI79</accession>
<dbReference type="Gene3D" id="1.25.40.20">
    <property type="entry name" value="Ankyrin repeat-containing domain"/>
    <property type="match status" value="4"/>
</dbReference>
<feature type="repeat" description="ANK" evidence="3">
    <location>
        <begin position="724"/>
        <end position="757"/>
    </location>
</feature>
<keyword evidence="1" id="KW-0677">Repeat</keyword>
<evidence type="ECO:0000256" key="4">
    <source>
        <dbReference type="SAM" id="MobiDB-lite"/>
    </source>
</evidence>
<organism evidence="6 7">
    <name type="scientific">Ephemerocybe angulata</name>
    <dbReference type="NCBI Taxonomy" id="980116"/>
    <lineage>
        <taxon>Eukaryota</taxon>
        <taxon>Fungi</taxon>
        <taxon>Dikarya</taxon>
        <taxon>Basidiomycota</taxon>
        <taxon>Agaricomycotina</taxon>
        <taxon>Agaricomycetes</taxon>
        <taxon>Agaricomycetidae</taxon>
        <taxon>Agaricales</taxon>
        <taxon>Agaricineae</taxon>
        <taxon>Psathyrellaceae</taxon>
        <taxon>Ephemerocybe</taxon>
    </lineage>
</organism>
<feature type="compositionally biased region" description="Gly residues" evidence="4">
    <location>
        <begin position="862"/>
        <end position="877"/>
    </location>
</feature>
<keyword evidence="2 3" id="KW-0040">ANK repeat</keyword>
<keyword evidence="5" id="KW-0812">Transmembrane</keyword>
<dbReference type="SUPFAM" id="SSF48403">
    <property type="entry name" value="Ankyrin repeat"/>
    <property type="match status" value="1"/>
</dbReference>
<dbReference type="InterPro" id="IPR036770">
    <property type="entry name" value="Ankyrin_rpt-contain_sf"/>
</dbReference>
<feature type="repeat" description="ANK" evidence="3">
    <location>
        <begin position="690"/>
        <end position="723"/>
    </location>
</feature>
<gene>
    <name evidence="6" type="ORF">D9611_008297</name>
</gene>
<feature type="compositionally biased region" description="Basic and acidic residues" evidence="4">
    <location>
        <begin position="162"/>
        <end position="174"/>
    </location>
</feature>
<keyword evidence="5" id="KW-0472">Membrane</keyword>
<feature type="transmembrane region" description="Helical" evidence="5">
    <location>
        <begin position="271"/>
        <end position="294"/>
    </location>
</feature>
<evidence type="ECO:0000256" key="5">
    <source>
        <dbReference type="SAM" id="Phobius"/>
    </source>
</evidence>
<dbReference type="GO" id="GO:0005737">
    <property type="term" value="C:cytoplasm"/>
    <property type="evidence" value="ECO:0007669"/>
    <property type="project" value="TreeGrafter"/>
</dbReference>
<comment type="caution">
    <text evidence="6">The sequence shown here is derived from an EMBL/GenBank/DDBJ whole genome shotgun (WGS) entry which is preliminary data.</text>
</comment>
<dbReference type="PROSITE" id="PS50297">
    <property type="entry name" value="ANK_REP_REGION"/>
    <property type="match status" value="4"/>
</dbReference>
<sequence>MCLIPANPDIAGIGVRIAIYAQNLLCFFPAFWALVDGKVTETELESAETQATTNLVLAFAILISSMVQATTLGLTSYHASIVLNMSWMNNTNAFIYFLLYVQHKSQSISGSGHVVEPTFRAWARHIRCSFLPGTNTGQVNHTSGEESGQSGGPSVQAADNETGMHRDDTPRLENQDAPSAPPNEEVGNGRQKEDILDARMAAKNLVKRYVLPLGSLHLSLMAALGLWLWSDVHGFGNMRDTANNCAAEHALISILGSHIPFASGALRIVSFVIYSLFLVPGLNLLLPIVVFLGFHYCARGLPPDIMPETERLTSMSSWRKTLIRRLQEFIRQWWGVLPPVLGLVFLLAINLVFIIDIELTLKQNAHLQDQDEAKWGFGQILAILLLFMPLRDLAEALLARKMQKEMNLGLESAVNQKQWDAVLTFVARGADPNIDMRETGLSGETTAIRAAYLSDRVDVVKALLDAGSDPNIEPGPKRDTEIIQRENKACLQLLRSYENHFLDGTSLLLAAPGIDVNARNTDGGTPLSFAASNGHEAIVDLLLAAPGIDVNAADTDGRTPLSFAAEQGHEAVVKLLLTAPGIDVNVPDARGTPLGFAAENGHEAVVKLLLVASGIDVNESDSDRRTPLSLAAENGHEAVVKLLLAVPGIDVNAPGTNGWTPLSFAVQHGHEVVELLLAAPGIDVNAPATSGETPMIFAALDGREAVIKLLLAAPGIDVNATDTDGWTPLIVAAMHGKEAVVKLLLAAPGIEVNAPDTKGWTPLISAVWSNESGVVKLLLAAPGIDVNAADTSGWTALTWAAFQGEEAIIQDLCTVPEITVDVADVKRQLENPPDDSGWWECPASKDEQDKCVRILEEFVDSKGGGVQDGSEGVGPSGGQRDDP</sequence>
<dbReference type="Pfam" id="PF12796">
    <property type="entry name" value="Ank_2"/>
    <property type="match status" value="3"/>
</dbReference>
<keyword evidence="5" id="KW-1133">Transmembrane helix</keyword>
<evidence type="ECO:0000256" key="3">
    <source>
        <dbReference type="PROSITE-ProRule" id="PRU00023"/>
    </source>
</evidence>
<dbReference type="PANTHER" id="PTHR24198">
    <property type="entry name" value="ANKYRIN REPEAT AND PROTEIN KINASE DOMAIN-CONTAINING PROTEIN"/>
    <property type="match status" value="1"/>
</dbReference>
<protein>
    <submittedName>
        <fullName evidence="6">Uncharacterized protein</fullName>
    </submittedName>
</protein>
<dbReference type="OrthoDB" id="194358at2759"/>